<feature type="compositionally biased region" description="Basic and acidic residues" evidence="1">
    <location>
        <begin position="82"/>
        <end position="94"/>
    </location>
</feature>
<gene>
    <name evidence="3" type="ORF">NKOR_06770</name>
</gene>
<dbReference type="KEGG" id="nkr:NKOR_06770"/>
<organism evidence="3 4">
    <name type="scientific">Candidatus Nitrosopumilus koreensis AR1</name>
    <dbReference type="NCBI Taxonomy" id="1229908"/>
    <lineage>
        <taxon>Archaea</taxon>
        <taxon>Nitrososphaerota</taxon>
        <taxon>Nitrososphaeria</taxon>
        <taxon>Nitrosopumilales</taxon>
        <taxon>Nitrosopumilaceae</taxon>
        <taxon>Nitrosopumilus</taxon>
    </lineage>
</organism>
<dbReference type="InterPro" id="IPR036236">
    <property type="entry name" value="Znf_C2H2_sf"/>
</dbReference>
<dbReference type="PROSITE" id="PS00028">
    <property type="entry name" value="ZINC_FINGER_C2H2_1"/>
    <property type="match status" value="1"/>
</dbReference>
<dbReference type="Proteomes" id="UP000006101">
    <property type="component" value="Chromosome"/>
</dbReference>
<dbReference type="SMART" id="SM00355">
    <property type="entry name" value="ZnF_C2H2"/>
    <property type="match status" value="2"/>
</dbReference>
<dbReference type="PROSITE" id="PS50157">
    <property type="entry name" value="ZINC_FINGER_C2H2_2"/>
    <property type="match status" value="2"/>
</dbReference>
<evidence type="ECO:0000313" key="3">
    <source>
        <dbReference type="EMBL" id="AFS81227.1"/>
    </source>
</evidence>
<evidence type="ECO:0000259" key="2">
    <source>
        <dbReference type="PROSITE" id="PS50157"/>
    </source>
</evidence>
<dbReference type="SUPFAM" id="SSF57667">
    <property type="entry name" value="beta-beta-alpha zinc fingers"/>
    <property type="match status" value="1"/>
</dbReference>
<dbReference type="HOGENOM" id="CLU_184933_0_0_2"/>
<dbReference type="PATRIC" id="fig|1229908.8.peg.1472"/>
<evidence type="ECO:0000313" key="4">
    <source>
        <dbReference type="Proteomes" id="UP000006101"/>
    </source>
</evidence>
<name>K0B7X2_9ARCH</name>
<feature type="domain" description="C2H2-type" evidence="2">
    <location>
        <begin position="37"/>
        <end position="65"/>
    </location>
</feature>
<dbReference type="EMBL" id="CP003842">
    <property type="protein sequence ID" value="AFS81227.1"/>
    <property type="molecule type" value="Genomic_DNA"/>
</dbReference>
<keyword evidence="4" id="KW-1185">Reference proteome</keyword>
<dbReference type="RefSeq" id="WP_014963610.1">
    <property type="nucleotide sequence ID" value="NC_018655.1"/>
</dbReference>
<sequence length="94" mass="11534">MKNPFSKKNDCTQCDAKFSNHEDLVTHVRHEHHKTIVKCQKCGKEFIHEKDRLHHARKEHEEEMRERSHKESYPDEYNTQNRVDRFRSRFSDKL</sequence>
<feature type="compositionally biased region" description="Basic and acidic residues" evidence="1">
    <location>
        <begin position="53"/>
        <end position="73"/>
    </location>
</feature>
<dbReference type="InterPro" id="IPR013087">
    <property type="entry name" value="Znf_C2H2_type"/>
</dbReference>
<dbReference type="Gene3D" id="3.30.160.60">
    <property type="entry name" value="Classic Zinc Finger"/>
    <property type="match status" value="1"/>
</dbReference>
<proteinExistence type="predicted"/>
<feature type="region of interest" description="Disordered" evidence="1">
    <location>
        <begin position="53"/>
        <end position="94"/>
    </location>
</feature>
<feature type="domain" description="C2H2-type" evidence="2">
    <location>
        <begin position="9"/>
        <end position="32"/>
    </location>
</feature>
<reference evidence="3 4" key="1">
    <citation type="journal article" date="2012" name="J. Bacteriol.">
        <title>Draft Genome Sequence of an Ammonia-Oxidizing Archaeon, "Candidatus Nitrosopumilus koreensis" AR1, from Marine Sediment.</title>
        <authorList>
            <person name="Park S.J."/>
            <person name="Kim J.G."/>
            <person name="Jung M.Y."/>
            <person name="Kim S.J."/>
            <person name="Cha I.T."/>
            <person name="Kwon K."/>
            <person name="Lee J.H."/>
            <person name="Rhee S.K."/>
        </authorList>
    </citation>
    <scope>NUCLEOTIDE SEQUENCE [LARGE SCALE GENOMIC DNA]</scope>
    <source>
        <strain evidence="3 4">AR1</strain>
    </source>
</reference>
<accession>K0B7X2</accession>
<dbReference type="AlphaFoldDB" id="K0B7X2"/>
<protein>
    <recommendedName>
        <fullName evidence="2">C2H2-type domain-containing protein</fullName>
    </recommendedName>
</protein>
<evidence type="ECO:0000256" key="1">
    <source>
        <dbReference type="SAM" id="MobiDB-lite"/>
    </source>
</evidence>
<dbReference type="GeneID" id="13725380"/>
<dbReference type="STRING" id="1229908.NKOR_06770"/>